<dbReference type="RefSeq" id="WP_207329638.1">
    <property type="nucleotide sequence ID" value="NZ_JAFMYW010000003.1"/>
</dbReference>
<proteinExistence type="predicted"/>
<evidence type="ECO:0000256" key="1">
    <source>
        <dbReference type="SAM" id="Phobius"/>
    </source>
</evidence>
<dbReference type="Pfam" id="PF13801">
    <property type="entry name" value="Metal_resist"/>
    <property type="match status" value="1"/>
</dbReference>
<comment type="caution">
    <text evidence="2">The sequence shown here is derived from an EMBL/GenBank/DDBJ whole genome shotgun (WGS) entry which is preliminary data.</text>
</comment>
<gene>
    <name evidence="2" type="ORF">J2I46_13990</name>
</gene>
<protein>
    <submittedName>
        <fullName evidence="2">Periplasmic heavy metal sensor</fullName>
    </submittedName>
</protein>
<organism evidence="2 3">
    <name type="scientific">Fibrella forsythiae</name>
    <dbReference type="NCBI Taxonomy" id="2817061"/>
    <lineage>
        <taxon>Bacteria</taxon>
        <taxon>Pseudomonadati</taxon>
        <taxon>Bacteroidota</taxon>
        <taxon>Cytophagia</taxon>
        <taxon>Cytophagales</taxon>
        <taxon>Spirosomataceae</taxon>
        <taxon>Fibrella</taxon>
    </lineage>
</organism>
<sequence>MNEQRRIRFFLGIIVALVALNIGLLTWIWVRPAATAEHRRNRANSGTFLADTLGFSPQQRQQLVSLQKAYFQQVEARQKPLKQARKAYFHLLDSSLTDTHRRELVTAFHQQAAEIDLITLTHFDRVAAICTPEQRTLLNKLLGELPSRAFRMPRSRRAGMVSDSVR</sequence>
<keyword evidence="1" id="KW-0812">Transmembrane</keyword>
<dbReference type="EMBL" id="JAFMYW010000003">
    <property type="protein sequence ID" value="MBO0949703.1"/>
    <property type="molecule type" value="Genomic_DNA"/>
</dbReference>
<dbReference type="Proteomes" id="UP000664628">
    <property type="component" value="Unassembled WGS sequence"/>
</dbReference>
<keyword evidence="1" id="KW-1133">Transmembrane helix</keyword>
<feature type="transmembrane region" description="Helical" evidence="1">
    <location>
        <begin position="7"/>
        <end position="30"/>
    </location>
</feature>
<dbReference type="InterPro" id="IPR025961">
    <property type="entry name" value="Metal_resist"/>
</dbReference>
<dbReference type="Gene3D" id="1.20.120.1490">
    <property type="match status" value="1"/>
</dbReference>
<keyword evidence="1" id="KW-0472">Membrane</keyword>
<evidence type="ECO:0000313" key="2">
    <source>
        <dbReference type="EMBL" id="MBO0949703.1"/>
    </source>
</evidence>
<keyword evidence="3" id="KW-1185">Reference proteome</keyword>
<reference evidence="2 3" key="1">
    <citation type="submission" date="2021-03" db="EMBL/GenBank/DDBJ databases">
        <title>Fibrella sp. HMF5405 genome sequencing and assembly.</title>
        <authorList>
            <person name="Kang H."/>
            <person name="Kim H."/>
            <person name="Bae S."/>
            <person name="Joh K."/>
        </authorList>
    </citation>
    <scope>NUCLEOTIDE SEQUENCE [LARGE SCALE GENOMIC DNA]</scope>
    <source>
        <strain evidence="2 3">HMF5405</strain>
    </source>
</reference>
<evidence type="ECO:0000313" key="3">
    <source>
        <dbReference type="Proteomes" id="UP000664628"/>
    </source>
</evidence>
<name>A0ABS3JI77_9BACT</name>
<accession>A0ABS3JI77</accession>